<dbReference type="PATRIC" id="fig|1216932.3.peg.1001"/>
<dbReference type="EMBL" id="HG917868">
    <property type="protein sequence ID" value="CDM68177.1"/>
    <property type="molecule type" value="Genomic_DNA"/>
</dbReference>
<proteinExistence type="predicted"/>
<evidence type="ECO:0000313" key="2">
    <source>
        <dbReference type="Proteomes" id="UP000019426"/>
    </source>
</evidence>
<dbReference type="AlphaFoldDB" id="W6S1K6"/>
<keyword evidence="2" id="KW-1185">Reference proteome</keyword>
<reference evidence="1 2" key="1">
    <citation type="submission" date="2013-11" db="EMBL/GenBank/DDBJ databases">
        <title>Complete genome sequence of Clostridum sp. M2/40.</title>
        <authorList>
            <person name="Wibberg D."/>
            <person name="Puehler A."/>
            <person name="Schlueter A."/>
        </authorList>
    </citation>
    <scope>NUCLEOTIDE SEQUENCE [LARGE SCALE GENOMIC DNA]</scope>
    <source>
        <strain evidence="2">M2/40</strain>
    </source>
</reference>
<dbReference type="HOGENOM" id="CLU_584882_0_0_9"/>
<organism evidence="1 2">
    <name type="scientific">Clostridium bornimense</name>
    <dbReference type="NCBI Taxonomy" id="1216932"/>
    <lineage>
        <taxon>Bacteria</taxon>
        <taxon>Bacillati</taxon>
        <taxon>Bacillota</taxon>
        <taxon>Clostridia</taxon>
        <taxon>Eubacteriales</taxon>
        <taxon>Clostridiaceae</taxon>
        <taxon>Clostridium</taxon>
    </lineage>
</organism>
<dbReference type="STRING" id="1216932.CM240_1013"/>
<dbReference type="KEGG" id="clt:CM240_1013"/>
<evidence type="ECO:0000313" key="1">
    <source>
        <dbReference type="EMBL" id="CDM68177.1"/>
    </source>
</evidence>
<name>W6S1K6_9CLOT</name>
<protein>
    <submittedName>
        <fullName evidence="1">Uncharacterized protein</fullName>
    </submittedName>
</protein>
<dbReference type="Proteomes" id="UP000019426">
    <property type="component" value="Chromosome M2/40_rep1"/>
</dbReference>
<accession>W6S1K6</accession>
<gene>
    <name evidence="1" type="ORF">CM240_1013</name>
</gene>
<dbReference type="eggNOG" id="ENOG5032JYA">
    <property type="taxonomic scope" value="Bacteria"/>
</dbReference>
<sequence length="467" mass="54961">MRSLQKCFILGKYSIGFKDDFVKYNELKRQYMELSKNAAVEFNDAFFKESMTIQDIKEKALEKGNDIILKNVEVAIKYLINNDIMGIDKDTFIEKYYDKFCTLNKDFTDIISFNFISKGSNIKEVAQSIINSVGNVIGDNYGKNNYIQEILESLSNAIEDNVFKIHYSLVDAMRENGKEYIAKYVMEEEEKLSLALLNNFRDGLIPKEKEEIVVKEIIEKNPYNKELYMYLMNSGEASKKDIYEIIEFLAIDMSEEKSKEKEERTVDGIVFDTLEEAEVAKDELKRIQDIENKIKTGSESDYKEIIEEIRNGDYKTIIKDKHILELSEKLVETIESEDRKIVERYYNTLVFLDQESMKRGIAKIRNLDVRTKKVKEEKIRYIVNRSEKIIKRHRILLERAKRYEVRVKALKTLPKEEKNALIRIISKTIEKGNDIIEDLQERSEREAWRFITNNGTRSIEDVEENRI</sequence>